<evidence type="ECO:0000313" key="2">
    <source>
        <dbReference type="EMBL" id="KUI14237.1"/>
    </source>
</evidence>
<dbReference type="Proteomes" id="UP000053707">
    <property type="component" value="Unassembled WGS sequence"/>
</dbReference>
<keyword evidence="1" id="KW-0472">Membrane</keyword>
<organism evidence="2 3">
    <name type="scientific">Mycobacterium lehmannii</name>
    <dbReference type="NCBI Taxonomy" id="2048550"/>
    <lineage>
        <taxon>Bacteria</taxon>
        <taxon>Bacillati</taxon>
        <taxon>Actinomycetota</taxon>
        <taxon>Actinomycetes</taxon>
        <taxon>Mycobacteriales</taxon>
        <taxon>Mycobacteriaceae</taxon>
        <taxon>Mycobacterium</taxon>
    </lineage>
</organism>
<protein>
    <recommendedName>
        <fullName evidence="4">DUF2834 domain-containing protein</fullName>
    </recommendedName>
</protein>
<dbReference type="AlphaFoldDB" id="A0A101A5T6"/>
<dbReference type="InterPro" id="IPR021362">
    <property type="entry name" value="DUF2834"/>
</dbReference>
<keyword evidence="3" id="KW-1185">Reference proteome</keyword>
<dbReference type="EMBL" id="LQIR01000024">
    <property type="protein sequence ID" value="KUI14237.1"/>
    <property type="molecule type" value="Genomic_DNA"/>
</dbReference>
<dbReference type="RefSeq" id="WP_064397526.1">
    <property type="nucleotide sequence ID" value="NZ_LQIR01000024.1"/>
</dbReference>
<evidence type="ECO:0000256" key="1">
    <source>
        <dbReference type="SAM" id="Phobius"/>
    </source>
</evidence>
<dbReference type="Pfam" id="PF11196">
    <property type="entry name" value="DUF2834"/>
    <property type="match status" value="1"/>
</dbReference>
<proteinExistence type="predicted"/>
<gene>
    <name evidence="2" type="ORF">AU192_23030</name>
</gene>
<keyword evidence="1" id="KW-1133">Transmembrane helix</keyword>
<feature type="transmembrane region" description="Helical" evidence="1">
    <location>
        <begin position="125"/>
        <end position="145"/>
    </location>
</feature>
<evidence type="ECO:0008006" key="4">
    <source>
        <dbReference type="Google" id="ProtNLM"/>
    </source>
</evidence>
<feature type="transmembrane region" description="Helical" evidence="1">
    <location>
        <begin position="40"/>
        <end position="56"/>
    </location>
</feature>
<name>A0A101A5T6_9MYCO</name>
<reference evidence="2 3" key="1">
    <citation type="submission" date="2016-01" db="EMBL/GenBank/DDBJ databases">
        <authorList>
            <consortium name="TB Trials Study Group"/>
            <person name="Sutton G."/>
            <person name="Brinkac L."/>
            <person name="Sanka R."/>
            <person name="Adams M."/>
            <person name="Lau E.L."/>
            <person name="Macaden R."/>
            <person name="Grewal H.M.S."/>
        </authorList>
    </citation>
    <scope>NUCLEOTIDE SEQUENCE [LARGE SCALE GENOMIC DNA]</scope>
    <source>
        <strain evidence="2 3">IS-1744</strain>
    </source>
</reference>
<evidence type="ECO:0000313" key="3">
    <source>
        <dbReference type="Proteomes" id="UP000053707"/>
    </source>
</evidence>
<accession>A0A101A5T6</accession>
<sequence>MVSLIIHLVLGFATLAVIVKANPAIFARYASGPRVTKLELFYYVAGIASVILGYYFNNQFVAEYAPAGGLHNFVWGPGSWSEFIALGYDNPAASSASQDYTIMSLLLFPAWLLVDGRRRDVKHAWLYLGFILFASSAFAWAFYLATIERQHRHQSIAAEVTSPA</sequence>
<keyword evidence="1" id="KW-0812">Transmembrane</keyword>
<comment type="caution">
    <text evidence="2">The sequence shown here is derived from an EMBL/GenBank/DDBJ whole genome shotgun (WGS) entry which is preliminary data.</text>
</comment>